<dbReference type="InterPro" id="IPR027417">
    <property type="entry name" value="P-loop_NTPase"/>
</dbReference>
<keyword evidence="10" id="KW-1133">Transmembrane helix</keyword>
<dbReference type="Proteomes" id="UP000481339">
    <property type="component" value="Unassembled WGS sequence"/>
</dbReference>
<dbReference type="AlphaFoldDB" id="A0A7C8BRM3"/>
<feature type="compositionally biased region" description="Low complexity" evidence="9">
    <location>
        <begin position="548"/>
        <end position="569"/>
    </location>
</feature>
<evidence type="ECO:0000256" key="3">
    <source>
        <dbReference type="ARBA" id="ARBA00022679"/>
    </source>
</evidence>
<dbReference type="EMBL" id="WBKA01000003">
    <property type="protein sequence ID" value="KAB1632504.1"/>
    <property type="molecule type" value="Genomic_DNA"/>
</dbReference>
<organism evidence="12 13">
    <name type="scientific">Pseudoclavibacter caeni</name>
    <dbReference type="NCBI Taxonomy" id="908846"/>
    <lineage>
        <taxon>Bacteria</taxon>
        <taxon>Bacillati</taxon>
        <taxon>Actinomycetota</taxon>
        <taxon>Actinomycetes</taxon>
        <taxon>Micrococcales</taxon>
        <taxon>Microbacteriaceae</taxon>
        <taxon>Pseudoclavibacter</taxon>
    </lineage>
</organism>
<reference evidence="12 13" key="1">
    <citation type="submission" date="2019-09" db="EMBL/GenBank/DDBJ databases">
        <title>Phylogeny of genus Pseudoclavibacter and closely related genus.</title>
        <authorList>
            <person name="Li Y."/>
        </authorList>
    </citation>
    <scope>NUCLEOTIDE SEQUENCE [LARGE SCALE GENOMIC DNA]</scope>
    <source>
        <strain evidence="12 13">JCM 16921</strain>
    </source>
</reference>
<comment type="catalytic activity">
    <reaction evidence="8">
        <text>L-tyrosyl-[protein] + ATP = O-phospho-L-tyrosyl-[protein] + ADP + H(+)</text>
        <dbReference type="Rhea" id="RHEA:10596"/>
        <dbReference type="Rhea" id="RHEA-COMP:10136"/>
        <dbReference type="Rhea" id="RHEA-COMP:20101"/>
        <dbReference type="ChEBI" id="CHEBI:15378"/>
        <dbReference type="ChEBI" id="CHEBI:30616"/>
        <dbReference type="ChEBI" id="CHEBI:46858"/>
        <dbReference type="ChEBI" id="CHEBI:61978"/>
        <dbReference type="ChEBI" id="CHEBI:456216"/>
        <dbReference type="EC" id="2.7.10.2"/>
    </reaction>
</comment>
<dbReference type="InterPro" id="IPR005702">
    <property type="entry name" value="Wzc-like_C"/>
</dbReference>
<dbReference type="InterPro" id="IPR050445">
    <property type="entry name" value="Bact_polysacc_biosynth/exp"/>
</dbReference>
<keyword evidence="5 12" id="KW-0418">Kinase</keyword>
<protein>
    <recommendedName>
        <fullName evidence="2">non-specific protein-tyrosine kinase</fullName>
        <ecNumber evidence="2">2.7.10.2</ecNumber>
    </recommendedName>
</protein>
<dbReference type="GO" id="GO:0004715">
    <property type="term" value="F:non-membrane spanning protein tyrosine kinase activity"/>
    <property type="evidence" value="ECO:0007669"/>
    <property type="project" value="UniProtKB-EC"/>
</dbReference>
<keyword evidence="6" id="KW-0067">ATP-binding</keyword>
<evidence type="ECO:0000256" key="2">
    <source>
        <dbReference type="ARBA" id="ARBA00011903"/>
    </source>
</evidence>
<feature type="region of interest" description="Disordered" evidence="9">
    <location>
        <begin position="496"/>
        <end position="579"/>
    </location>
</feature>
<evidence type="ECO:0000313" key="12">
    <source>
        <dbReference type="EMBL" id="KAB1632504.1"/>
    </source>
</evidence>
<dbReference type="PANTHER" id="PTHR32309:SF13">
    <property type="entry name" value="FERRIC ENTEROBACTIN TRANSPORT PROTEIN FEPE"/>
    <property type="match status" value="1"/>
</dbReference>
<evidence type="ECO:0000256" key="9">
    <source>
        <dbReference type="SAM" id="MobiDB-lite"/>
    </source>
</evidence>
<feature type="transmembrane region" description="Helical" evidence="10">
    <location>
        <begin position="206"/>
        <end position="225"/>
    </location>
</feature>
<keyword evidence="10" id="KW-0472">Membrane</keyword>
<dbReference type="Pfam" id="PF01656">
    <property type="entry name" value="CbiA"/>
    <property type="match status" value="1"/>
</dbReference>
<evidence type="ECO:0000256" key="10">
    <source>
        <dbReference type="SAM" id="Phobius"/>
    </source>
</evidence>
<keyword evidence="13" id="KW-1185">Reference proteome</keyword>
<dbReference type="FunFam" id="3.40.50.300:FF:000527">
    <property type="entry name" value="Tyrosine-protein kinase etk"/>
    <property type="match status" value="1"/>
</dbReference>
<feature type="compositionally biased region" description="Basic residues" evidence="9">
    <location>
        <begin position="501"/>
        <end position="513"/>
    </location>
</feature>
<proteinExistence type="inferred from homology"/>
<dbReference type="GO" id="GO:0042802">
    <property type="term" value="F:identical protein binding"/>
    <property type="evidence" value="ECO:0007669"/>
    <property type="project" value="UniProtKB-ARBA"/>
</dbReference>
<evidence type="ECO:0000256" key="6">
    <source>
        <dbReference type="ARBA" id="ARBA00022840"/>
    </source>
</evidence>
<dbReference type="GO" id="GO:0005524">
    <property type="term" value="F:ATP binding"/>
    <property type="evidence" value="ECO:0007669"/>
    <property type="project" value="UniProtKB-KW"/>
</dbReference>
<keyword evidence="10" id="KW-0812">Transmembrane</keyword>
<evidence type="ECO:0000256" key="5">
    <source>
        <dbReference type="ARBA" id="ARBA00022777"/>
    </source>
</evidence>
<comment type="similarity">
    <text evidence="1">Belongs to the CpsD/CapB family.</text>
</comment>
<dbReference type="CDD" id="cd05387">
    <property type="entry name" value="BY-kinase"/>
    <property type="match status" value="1"/>
</dbReference>
<evidence type="ECO:0000256" key="1">
    <source>
        <dbReference type="ARBA" id="ARBA00007316"/>
    </source>
</evidence>
<sequence>MPPLEHATLRRGIAPVTLEAYLRIARRYWLALLVGLVGGTLIAFAVTVIQPKTYTADSSGFITTPSTSSSGSGVGTAVAGDTYAKSRAKSYADLGKKRVVAEDVIQDLGLNTTPEQLVDQITVTAPTDTVTIKVSAKASTAQGASDLANAWIRAMSTEIAKLESGESENATGDGTTQQTTATPAATLTSLESAAVPTSPTSPNRRLYLAVGALAGLLLAFGYALLRNQYDKRIRSADDVARTMQKPIIGTLPLEKALVGASSRLIQDAGQHDARRHSAVRHISESLRELRTNIDFLDVDDPPRGIVITSALPGDGKSTVAANLAVTMAETGRTVILIDADLRKPTVANTFNVPGEVGLSDVLAGRATLEVTITRPDPQLDLFVLPAGSIPPNPSELLGSDALHELVQSFVAEGATVLLDAPPLLPVTDAAVLTARTDGALIVASAGQTRVDSLQQALERIDAVKGTTLGIVLNRVPTKGLDSYAYGYYGGDYYGEESDHSSKRHGSRRSRRQRPTAQSHPRAVSSRRPPAPGTTHARAPLVESLHRTPGAPGPQQARSPQRRPQPLLGPYDDATTSSRR</sequence>
<dbReference type="SUPFAM" id="SSF52540">
    <property type="entry name" value="P-loop containing nucleoside triphosphate hydrolases"/>
    <property type="match status" value="1"/>
</dbReference>
<dbReference type="OrthoDB" id="9812433at2"/>
<dbReference type="NCBIfam" id="TIGR01007">
    <property type="entry name" value="eps_fam"/>
    <property type="match status" value="1"/>
</dbReference>
<comment type="caution">
    <text evidence="12">The sequence shown here is derived from an EMBL/GenBank/DDBJ whole genome shotgun (WGS) entry which is preliminary data.</text>
</comment>
<dbReference type="EC" id="2.7.10.2" evidence="2"/>
<keyword evidence="4" id="KW-0547">Nucleotide-binding</keyword>
<dbReference type="PANTHER" id="PTHR32309">
    <property type="entry name" value="TYROSINE-PROTEIN KINASE"/>
    <property type="match status" value="1"/>
</dbReference>
<keyword evidence="3 12" id="KW-0808">Transferase</keyword>
<dbReference type="Gene3D" id="3.40.50.300">
    <property type="entry name" value="P-loop containing nucleotide triphosphate hydrolases"/>
    <property type="match status" value="1"/>
</dbReference>
<dbReference type="GO" id="GO:0005886">
    <property type="term" value="C:plasma membrane"/>
    <property type="evidence" value="ECO:0007669"/>
    <property type="project" value="UniProtKB-ARBA"/>
</dbReference>
<evidence type="ECO:0000313" key="13">
    <source>
        <dbReference type="Proteomes" id="UP000481339"/>
    </source>
</evidence>
<feature type="transmembrane region" description="Helical" evidence="10">
    <location>
        <begin position="28"/>
        <end position="49"/>
    </location>
</feature>
<evidence type="ECO:0000256" key="7">
    <source>
        <dbReference type="ARBA" id="ARBA00023137"/>
    </source>
</evidence>
<evidence type="ECO:0000256" key="4">
    <source>
        <dbReference type="ARBA" id="ARBA00022741"/>
    </source>
</evidence>
<dbReference type="InterPro" id="IPR002586">
    <property type="entry name" value="CobQ/CobB/MinD/ParA_Nub-bd_dom"/>
</dbReference>
<feature type="domain" description="CobQ/CobB/MinD/ParA nucleotide binding" evidence="11">
    <location>
        <begin position="305"/>
        <end position="477"/>
    </location>
</feature>
<gene>
    <name evidence="12" type="ORF">F8O02_05775</name>
</gene>
<accession>A0A7C8BRM3</accession>
<evidence type="ECO:0000256" key="8">
    <source>
        <dbReference type="ARBA" id="ARBA00051245"/>
    </source>
</evidence>
<keyword evidence="7" id="KW-0829">Tyrosine-protein kinase</keyword>
<evidence type="ECO:0000259" key="11">
    <source>
        <dbReference type="Pfam" id="PF01656"/>
    </source>
</evidence>
<name>A0A7C8BRM3_9MICO</name>